<sequence length="898" mass="91554">MTALLHRARAFAGGLALLAVLALVASLLVSGVPKLANGYTDAGLRADIVRLPHTARDVTFGSVRARFPLDPSADVVRDGPARLDTYRRQLGAPLPDLISDQWYTARVGPNGVRTSGDVAPFLGNCTPSLSVRTLTGADQAIRMVEGRPPASGGTVEATLARPAATAMKVRVGSTFTLTGSYGRVPVQVVGIFEQNDPGAAIWADMPLTQTACPNPDDGVTVRAGLLTDDAGLRFAAERTGDVVHEWRFRIAEERLTAPDVPALAAAVAAARRSPPPRTALVSGLEASLSRFTGEQTAVAALLAVVQAGVLATLLGLIALAAGLVVERRRAEFALIRARGGAAATIGGRLLAETVLVVPAAVLAGALAGALLPGRAPAYGWLPLLAVAAVATLTAPVLATATQRHPTFAGRRRDLTRSRPSARRFVAEAFVVLLAVLGVLLVRRRGLAATDGVDPYLVVVPVLLAVAVALIVLRLLPWPLRLAGRLTARARGAVPFLGLAGAGRGSPVHTAPLAVLVVAVATGVFTGTVTGSIADARDRATDQEVAGDALITGAGFGADTARTLSAVPGVTAVAPLWVAGGAPLRAGGGQTQGQVRVLVVDGPAAERVLRDSGSSLRLPPALIRAGRGGDAVPALVSPDLAAPVGTEGAVDVQGTPYRFRVAAIAAEAPGLGVGAQRFVVLPAQALPVAAQQPLRFNRFVVAGTGADPDALRRAGDAGQLAYLTSGLGRAPADWALPPTTVTTWRAQRASLEESGVNRVLSFSFAAGATSAVLLALLAVAFAVLAGAPGRGATLSRLRTLGLSAGQGRRLLLYELVPLLIVALLAGGLVGVALPRLLGPALGLSGFTAGVPARDHIDPALVAAVLAAVILAVAAALLVESAANRRMRLGEALRLGGEYG</sequence>
<keyword evidence="3" id="KW-1185">Reference proteome</keyword>
<keyword evidence="1" id="KW-1133">Transmembrane helix</keyword>
<feature type="transmembrane region" description="Helical" evidence="1">
    <location>
        <begin position="346"/>
        <end position="371"/>
    </location>
</feature>
<dbReference type="RefSeq" id="WP_212994375.1">
    <property type="nucleotide sequence ID" value="NZ_BAABEA010000048.1"/>
</dbReference>
<dbReference type="GO" id="GO:0022857">
    <property type="term" value="F:transmembrane transporter activity"/>
    <property type="evidence" value="ECO:0007669"/>
    <property type="project" value="TreeGrafter"/>
</dbReference>
<comment type="caution">
    <text evidence="2">The sequence shown here is derived from an EMBL/GenBank/DDBJ whole genome shotgun (WGS) entry which is preliminary data.</text>
</comment>
<dbReference type="InterPro" id="IPR050250">
    <property type="entry name" value="Macrolide_Exporter_MacB"/>
</dbReference>
<feature type="transmembrane region" description="Helical" evidence="1">
    <location>
        <begin position="512"/>
        <end position="533"/>
    </location>
</feature>
<dbReference type="PANTHER" id="PTHR30572:SF4">
    <property type="entry name" value="ABC TRANSPORTER PERMEASE YTRF"/>
    <property type="match status" value="1"/>
</dbReference>
<name>A0A919SXY8_9ACTN</name>
<feature type="transmembrane region" description="Helical" evidence="1">
    <location>
        <begin position="297"/>
        <end position="325"/>
    </location>
</feature>
<organism evidence="2 3">
    <name type="scientific">Actinoplanes auranticolor</name>
    <dbReference type="NCBI Taxonomy" id="47988"/>
    <lineage>
        <taxon>Bacteria</taxon>
        <taxon>Bacillati</taxon>
        <taxon>Actinomycetota</taxon>
        <taxon>Actinomycetes</taxon>
        <taxon>Micromonosporales</taxon>
        <taxon>Micromonosporaceae</taxon>
        <taxon>Actinoplanes</taxon>
    </lineage>
</organism>
<dbReference type="AlphaFoldDB" id="A0A919SXY8"/>
<dbReference type="PANTHER" id="PTHR30572">
    <property type="entry name" value="MEMBRANE COMPONENT OF TRANSPORTER-RELATED"/>
    <property type="match status" value="1"/>
</dbReference>
<dbReference type="EMBL" id="BOQL01000082">
    <property type="protein sequence ID" value="GIM79446.1"/>
    <property type="molecule type" value="Genomic_DNA"/>
</dbReference>
<feature type="transmembrane region" description="Helical" evidence="1">
    <location>
        <begin position="763"/>
        <end position="788"/>
    </location>
</feature>
<evidence type="ECO:0000313" key="3">
    <source>
        <dbReference type="Proteomes" id="UP000681340"/>
    </source>
</evidence>
<accession>A0A919SXY8</accession>
<evidence type="ECO:0000256" key="1">
    <source>
        <dbReference type="SAM" id="Phobius"/>
    </source>
</evidence>
<feature type="transmembrane region" description="Helical" evidence="1">
    <location>
        <begin position="454"/>
        <end position="475"/>
    </location>
</feature>
<keyword evidence="1" id="KW-0812">Transmembrane</keyword>
<feature type="transmembrane region" description="Helical" evidence="1">
    <location>
        <begin position="377"/>
        <end position="400"/>
    </location>
</feature>
<feature type="transmembrane region" description="Helical" evidence="1">
    <location>
        <begin position="421"/>
        <end position="442"/>
    </location>
</feature>
<proteinExistence type="predicted"/>
<keyword evidence="1" id="KW-0472">Membrane</keyword>
<reference evidence="2" key="1">
    <citation type="submission" date="2021-03" db="EMBL/GenBank/DDBJ databases">
        <title>Whole genome shotgun sequence of Actinoplanes auranticolor NBRC 12245.</title>
        <authorList>
            <person name="Komaki H."/>
            <person name="Tamura T."/>
        </authorList>
    </citation>
    <scope>NUCLEOTIDE SEQUENCE</scope>
    <source>
        <strain evidence="2">NBRC 12245</strain>
    </source>
</reference>
<feature type="transmembrane region" description="Helical" evidence="1">
    <location>
        <begin position="809"/>
        <end position="832"/>
    </location>
</feature>
<evidence type="ECO:0000313" key="2">
    <source>
        <dbReference type="EMBL" id="GIM79446.1"/>
    </source>
</evidence>
<gene>
    <name evidence="2" type="ORF">Aau02nite_85830</name>
</gene>
<feature type="transmembrane region" description="Helical" evidence="1">
    <location>
        <begin position="858"/>
        <end position="877"/>
    </location>
</feature>
<dbReference type="GO" id="GO:0005886">
    <property type="term" value="C:plasma membrane"/>
    <property type="evidence" value="ECO:0007669"/>
    <property type="project" value="TreeGrafter"/>
</dbReference>
<dbReference type="Proteomes" id="UP000681340">
    <property type="component" value="Unassembled WGS sequence"/>
</dbReference>
<protein>
    <submittedName>
        <fullName evidence="2">Membrane protein</fullName>
    </submittedName>
</protein>